<name>A0A814BJR0_9BILA</name>
<dbReference type="GO" id="GO:0008234">
    <property type="term" value="F:cysteine-type peptidase activity"/>
    <property type="evidence" value="ECO:0007669"/>
    <property type="project" value="InterPro"/>
</dbReference>
<dbReference type="Proteomes" id="UP000663832">
    <property type="component" value="Unassembled WGS sequence"/>
</dbReference>
<feature type="domain" description="Peptidase C1A papain C-terminal" evidence="2">
    <location>
        <begin position="118"/>
        <end position="240"/>
    </location>
</feature>
<dbReference type="OrthoDB" id="9971138at2759"/>
<accession>A0A814BJR0</accession>
<keyword evidence="1" id="KW-0812">Transmembrane</keyword>
<evidence type="ECO:0000313" key="6">
    <source>
        <dbReference type="Proteomes" id="UP000663877"/>
    </source>
</evidence>
<keyword evidence="1" id="KW-1133">Transmembrane helix</keyword>
<dbReference type="Proteomes" id="UP000663877">
    <property type="component" value="Unassembled WGS sequence"/>
</dbReference>
<comment type="caution">
    <text evidence="3">The sequence shown here is derived from an EMBL/GenBank/DDBJ whole genome shotgun (WGS) entry which is preliminary data.</text>
</comment>
<dbReference type="Gene3D" id="3.90.70.10">
    <property type="entry name" value="Cysteine proteinases"/>
    <property type="match status" value="1"/>
</dbReference>
<proteinExistence type="predicted"/>
<evidence type="ECO:0000256" key="1">
    <source>
        <dbReference type="SAM" id="Phobius"/>
    </source>
</evidence>
<dbReference type="EMBL" id="CAJNOM010000692">
    <property type="protein sequence ID" value="CAF1542991.1"/>
    <property type="molecule type" value="Genomic_DNA"/>
</dbReference>
<keyword evidence="5" id="KW-1185">Reference proteome</keyword>
<evidence type="ECO:0000313" key="5">
    <source>
        <dbReference type="Proteomes" id="UP000663832"/>
    </source>
</evidence>
<feature type="transmembrane region" description="Helical" evidence="1">
    <location>
        <begin position="50"/>
        <end position="73"/>
    </location>
</feature>
<dbReference type="Pfam" id="PF00112">
    <property type="entry name" value="Peptidase_C1"/>
    <property type="match status" value="1"/>
</dbReference>
<dbReference type="SUPFAM" id="SSF54001">
    <property type="entry name" value="Cysteine proteinases"/>
    <property type="match status" value="1"/>
</dbReference>
<sequence length="279" mass="33013">MKNKKIVSRPMRPLIVPKQRLANFVDLRQWMPPIDNQQDMKTWYRLIDSLYSYVYLFDYSCASAFAGICNYLFKRSMGRQSNVSRLFIYYNGRMIQQRTLEVEDRGVFPKNIALGLRKYGVCEEKYWPYEKHLLNELPPDSVYERASRYTVIPLHMICDINAIEICLHNQLPVLIGIRLIQQNIQRNGGYLQVPADLNDSLIKKTGMHGIIIVGYNRKTQYFICRNSYGENWGYHGYFYLPYEYLTHPRLIDYMRGLWSILKIIPRTTTLPTVRRLVVS</sequence>
<dbReference type="CDD" id="cd02619">
    <property type="entry name" value="Peptidase_C1"/>
    <property type="match status" value="1"/>
</dbReference>
<dbReference type="InterPro" id="IPR038765">
    <property type="entry name" value="Papain-like_cys_pep_sf"/>
</dbReference>
<evidence type="ECO:0000259" key="2">
    <source>
        <dbReference type="Pfam" id="PF00112"/>
    </source>
</evidence>
<keyword evidence="1" id="KW-0472">Membrane</keyword>
<reference evidence="3" key="1">
    <citation type="submission" date="2021-02" db="EMBL/GenBank/DDBJ databases">
        <authorList>
            <person name="Nowell W R."/>
        </authorList>
    </citation>
    <scope>NUCLEOTIDE SEQUENCE</scope>
</reference>
<protein>
    <recommendedName>
        <fullName evidence="2">Peptidase C1A papain C-terminal domain-containing protein</fullName>
    </recommendedName>
</protein>
<dbReference type="GO" id="GO:0006508">
    <property type="term" value="P:proteolysis"/>
    <property type="evidence" value="ECO:0007669"/>
    <property type="project" value="InterPro"/>
</dbReference>
<dbReference type="AlphaFoldDB" id="A0A814BJR0"/>
<dbReference type="EMBL" id="CAJNOI010000045">
    <property type="protein sequence ID" value="CAF0930680.1"/>
    <property type="molecule type" value="Genomic_DNA"/>
</dbReference>
<gene>
    <name evidence="3" type="ORF">BJG266_LOCUS12073</name>
    <name evidence="4" type="ORF">QVE165_LOCUS46470</name>
</gene>
<organism evidence="3 6">
    <name type="scientific">Adineta steineri</name>
    <dbReference type="NCBI Taxonomy" id="433720"/>
    <lineage>
        <taxon>Eukaryota</taxon>
        <taxon>Metazoa</taxon>
        <taxon>Spiralia</taxon>
        <taxon>Gnathifera</taxon>
        <taxon>Rotifera</taxon>
        <taxon>Eurotatoria</taxon>
        <taxon>Bdelloidea</taxon>
        <taxon>Adinetida</taxon>
        <taxon>Adinetidae</taxon>
        <taxon>Adineta</taxon>
    </lineage>
</organism>
<evidence type="ECO:0000313" key="3">
    <source>
        <dbReference type="EMBL" id="CAF0930680.1"/>
    </source>
</evidence>
<dbReference type="InterPro" id="IPR000668">
    <property type="entry name" value="Peptidase_C1A_C"/>
</dbReference>
<evidence type="ECO:0000313" key="4">
    <source>
        <dbReference type="EMBL" id="CAF1542991.1"/>
    </source>
</evidence>